<dbReference type="Gramene" id="evm.model.ctgX51.3">
    <property type="protein sequence ID" value="cds.evm.model.ctgX51.3"/>
    <property type="gene ID" value="evm.TU.ctgX51.3"/>
</dbReference>
<dbReference type="InterPro" id="IPR005162">
    <property type="entry name" value="Retrotrans_gag_dom"/>
</dbReference>
<dbReference type="SUPFAM" id="SSF50630">
    <property type="entry name" value="Acid proteases"/>
    <property type="match status" value="1"/>
</dbReference>
<evidence type="ECO:0000313" key="4">
    <source>
        <dbReference type="Proteomes" id="UP000596661"/>
    </source>
</evidence>
<proteinExistence type="predicted"/>
<keyword evidence="4" id="KW-1185">Reference proteome</keyword>
<protein>
    <recommendedName>
        <fullName evidence="2">Retrotransposon gag domain-containing protein</fullName>
    </recommendedName>
</protein>
<dbReference type="CDD" id="cd00303">
    <property type="entry name" value="retropepsin_like"/>
    <property type="match status" value="1"/>
</dbReference>
<dbReference type="Proteomes" id="UP000596661">
    <property type="component" value="Unassembled WGS sequence"/>
</dbReference>
<dbReference type="PANTHER" id="PTHR15503">
    <property type="entry name" value="LDOC1 RELATED"/>
    <property type="match status" value="1"/>
</dbReference>
<sequence>MHLRQSSRGGRELPRLGVGGEGKNPPLPQKWEEIVESNHRVRCAKAKEFIRLTQRTMTVIEYATKFDRLAKFASNEVATKATRKAKFIWGLEEHFSWEAIQRPEQKKDDTLVPARVFALTQVEVDVGPSTVTDQLSIEGTLLTVLINSGATHSNVSSKVIENLHKPSDVLPSGFGTLLPTGELVISSRWVRSLPVFVEGRELLVDLIELNLEDFDVILGMDWLAKYNATIDCKRKMVTFEPDGEDSFVFVGKVQGSQILLISTLEARDMLWDGCIGFLAGVVDVKKEVSMGSKHVSVVREFLDVFQKNYWGYH</sequence>
<feature type="domain" description="Retrotransposon gag" evidence="2">
    <location>
        <begin position="44"/>
        <end position="92"/>
    </location>
</feature>
<evidence type="ECO:0000256" key="1">
    <source>
        <dbReference type="SAM" id="MobiDB-lite"/>
    </source>
</evidence>
<dbReference type="Gene3D" id="2.40.70.10">
    <property type="entry name" value="Acid Proteases"/>
    <property type="match status" value="1"/>
</dbReference>
<dbReference type="Pfam" id="PF08284">
    <property type="entry name" value="RVP_2"/>
    <property type="match status" value="1"/>
</dbReference>
<evidence type="ECO:0000313" key="3">
    <source>
        <dbReference type="EnsemblPlants" id="cds.evm.model.ctgX51.3"/>
    </source>
</evidence>
<organism evidence="3 4">
    <name type="scientific">Cannabis sativa</name>
    <name type="common">Hemp</name>
    <name type="synonym">Marijuana</name>
    <dbReference type="NCBI Taxonomy" id="3483"/>
    <lineage>
        <taxon>Eukaryota</taxon>
        <taxon>Viridiplantae</taxon>
        <taxon>Streptophyta</taxon>
        <taxon>Embryophyta</taxon>
        <taxon>Tracheophyta</taxon>
        <taxon>Spermatophyta</taxon>
        <taxon>Magnoliopsida</taxon>
        <taxon>eudicotyledons</taxon>
        <taxon>Gunneridae</taxon>
        <taxon>Pentapetalae</taxon>
        <taxon>rosids</taxon>
        <taxon>fabids</taxon>
        <taxon>Rosales</taxon>
        <taxon>Cannabaceae</taxon>
        <taxon>Cannabis</taxon>
    </lineage>
</organism>
<feature type="region of interest" description="Disordered" evidence="1">
    <location>
        <begin position="1"/>
        <end position="29"/>
    </location>
</feature>
<reference evidence="3" key="1">
    <citation type="submission" date="2021-03" db="UniProtKB">
        <authorList>
            <consortium name="EnsemblPlants"/>
        </authorList>
    </citation>
    <scope>IDENTIFICATION</scope>
</reference>
<dbReference type="InterPro" id="IPR032567">
    <property type="entry name" value="RTL1-rel"/>
</dbReference>
<accession>A0A803QSH8</accession>
<dbReference type="PANTHER" id="PTHR15503:SF45">
    <property type="entry name" value="RNA-DIRECTED DNA POLYMERASE HOMOLOG"/>
    <property type="match status" value="1"/>
</dbReference>
<dbReference type="OMA" id="KSHNDIE"/>
<dbReference type="AlphaFoldDB" id="A0A803QSH8"/>
<evidence type="ECO:0000259" key="2">
    <source>
        <dbReference type="Pfam" id="PF03732"/>
    </source>
</evidence>
<dbReference type="EnsemblPlants" id="evm.model.ctgX51.3">
    <property type="protein sequence ID" value="cds.evm.model.ctgX51.3"/>
    <property type="gene ID" value="evm.TU.ctgX51.3"/>
</dbReference>
<dbReference type="Pfam" id="PF03732">
    <property type="entry name" value="Retrotrans_gag"/>
    <property type="match status" value="1"/>
</dbReference>
<name>A0A803QSH8_CANSA</name>
<dbReference type="InterPro" id="IPR021109">
    <property type="entry name" value="Peptidase_aspartic_dom_sf"/>
</dbReference>